<dbReference type="Pfam" id="PF13252">
    <property type="entry name" value="Phage_capsid_3"/>
    <property type="match status" value="1"/>
</dbReference>
<sequence length="365" mass="39944">MADTVINTTDALTRKRWAKDLFKVLQKAFEFNNLIGTGENAIIQLKTELGKGEGDEITFGILLDLVGAGTIGRDTLQGKAESLKFRDFKLKIEKIRKSVDIGTDIDAQRVPYNLMERGKMGLQNWWAGLLSDYMFHILAGNSQMKDELPQLGGIAFGADPVEPDADHLMIVGDRATESALTPADTVTLEFLDSVKQRAEIPSKTDVGFKIRPMMIGGKPTFRVILHNFVFDDLRRNTNVGEWGDFMRAAQKMQDPTVEILYNGMMISKSERIYTRLAIGSGKGRAYRNLFLGAQAAVVGWGGAGDSKSSVMSFHVEKLDHGAKTEVSGGGILGMAKTRFQKGGSSPDHGDYGVITFPSFGQPISG</sequence>
<comment type="caution">
    <text evidence="1">The sequence shown here is derived from an EMBL/GenBank/DDBJ whole genome shotgun (WGS) entry which is preliminary data.</text>
</comment>
<dbReference type="EMBL" id="LAZR01045885">
    <property type="protein sequence ID" value="KKK97806.1"/>
    <property type="molecule type" value="Genomic_DNA"/>
</dbReference>
<organism evidence="1">
    <name type="scientific">marine sediment metagenome</name>
    <dbReference type="NCBI Taxonomy" id="412755"/>
    <lineage>
        <taxon>unclassified sequences</taxon>
        <taxon>metagenomes</taxon>
        <taxon>ecological metagenomes</taxon>
    </lineage>
</organism>
<reference evidence="1" key="1">
    <citation type="journal article" date="2015" name="Nature">
        <title>Complex archaea that bridge the gap between prokaryotes and eukaryotes.</title>
        <authorList>
            <person name="Spang A."/>
            <person name="Saw J.H."/>
            <person name="Jorgensen S.L."/>
            <person name="Zaremba-Niedzwiedzka K."/>
            <person name="Martijn J."/>
            <person name="Lind A.E."/>
            <person name="van Eijk R."/>
            <person name="Schleper C."/>
            <person name="Guy L."/>
            <person name="Ettema T.J."/>
        </authorList>
    </citation>
    <scope>NUCLEOTIDE SEQUENCE</scope>
</reference>
<evidence type="ECO:0008006" key="2">
    <source>
        <dbReference type="Google" id="ProtNLM"/>
    </source>
</evidence>
<dbReference type="AlphaFoldDB" id="A0A0F9CMC1"/>
<dbReference type="InterPro" id="IPR025267">
    <property type="entry name" value="ORF017-like"/>
</dbReference>
<protein>
    <recommendedName>
        <fullName evidence="2">N4-gp56 family major capsid protein</fullName>
    </recommendedName>
</protein>
<accession>A0A0F9CMC1</accession>
<dbReference type="NCBIfam" id="TIGR04387">
    <property type="entry name" value="capsid_maj_N4"/>
    <property type="match status" value="1"/>
</dbReference>
<proteinExistence type="predicted"/>
<evidence type="ECO:0000313" key="1">
    <source>
        <dbReference type="EMBL" id="KKK97806.1"/>
    </source>
</evidence>
<gene>
    <name evidence="1" type="ORF">LCGC14_2649070</name>
</gene>
<name>A0A0F9CMC1_9ZZZZ</name>